<dbReference type="GO" id="GO:0032259">
    <property type="term" value="P:methylation"/>
    <property type="evidence" value="ECO:0007669"/>
    <property type="project" value="UniProtKB-KW"/>
</dbReference>
<dbReference type="GO" id="GO:0008168">
    <property type="term" value="F:methyltransferase activity"/>
    <property type="evidence" value="ECO:0007669"/>
    <property type="project" value="UniProtKB-KW"/>
</dbReference>
<evidence type="ECO:0000313" key="1">
    <source>
        <dbReference type="EMBL" id="GAF26155.1"/>
    </source>
</evidence>
<keyword evidence="1" id="KW-0808">Transferase</keyword>
<protein>
    <submittedName>
        <fullName evidence="1">Precorrin-3B methylase</fullName>
    </submittedName>
</protein>
<sequence>MDSGAITFIKKGWCRAMGRFVLQINIHTLRIADVDTGSAVAIGNNYFYDWHTCSKTNNGFGRLSGDYNSMVDPAFQIDDPDWQDMLCNEWLAEPYLHKLLE</sequence>
<accession>A0A0S6UGK5</accession>
<organism evidence="1">
    <name type="scientific">Moorella thermoacetica Y72</name>
    <dbReference type="NCBI Taxonomy" id="1325331"/>
    <lineage>
        <taxon>Bacteria</taxon>
        <taxon>Bacillati</taxon>
        <taxon>Bacillota</taxon>
        <taxon>Clostridia</taxon>
        <taxon>Neomoorellales</taxon>
        <taxon>Neomoorellaceae</taxon>
        <taxon>Neomoorella</taxon>
    </lineage>
</organism>
<keyword evidence="1" id="KW-0489">Methyltransferase</keyword>
<name>A0A0S6UGK5_NEOTH</name>
<dbReference type="Proteomes" id="UP000063718">
    <property type="component" value="Unassembled WGS sequence"/>
</dbReference>
<dbReference type="AlphaFoldDB" id="A0A0S6UGK5"/>
<proteinExistence type="predicted"/>
<gene>
    <name evidence="1" type="ORF">MTY_1494</name>
</gene>
<reference evidence="1" key="1">
    <citation type="journal article" date="2014" name="Gene">
        <title>Genome-guided analysis of transformation efficiency and carbon dioxide assimilation by Moorella thermoacetica Y72.</title>
        <authorList>
            <person name="Tsukahara K."/>
            <person name="Kita A."/>
            <person name="Nakashimada Y."/>
            <person name="Hoshino T."/>
            <person name="Murakami K."/>
        </authorList>
    </citation>
    <scope>NUCLEOTIDE SEQUENCE [LARGE SCALE GENOMIC DNA]</scope>
    <source>
        <strain evidence="1">Y72</strain>
    </source>
</reference>
<dbReference type="EMBL" id="DF238840">
    <property type="protein sequence ID" value="GAF26155.1"/>
    <property type="molecule type" value="Genomic_DNA"/>
</dbReference>